<reference evidence="1" key="1">
    <citation type="submission" date="2021-05" db="EMBL/GenBank/DDBJ databases">
        <authorList>
            <person name="Scholz U."/>
            <person name="Mascher M."/>
            <person name="Fiebig A."/>
        </authorList>
    </citation>
    <scope>NUCLEOTIDE SEQUENCE [LARGE SCALE GENOMIC DNA]</scope>
</reference>
<sequence>MREGLALINRLGCNNVIAESDSTKIIEACNGEEAWWCESSAVLADCIDEASMVINVVFQHCPREANRIAHELARSCFSSMISCNWVDDPPSFILESLVNDVSNV</sequence>
<proteinExistence type="predicted"/>
<dbReference type="Proteomes" id="UP001732700">
    <property type="component" value="Chromosome 4D"/>
</dbReference>
<dbReference type="EnsemblPlants" id="AVESA.00010b.r2.4DG0773830.1">
    <property type="protein sequence ID" value="AVESA.00010b.r2.4DG0773830.1.CDS.1"/>
    <property type="gene ID" value="AVESA.00010b.r2.4DG0773830"/>
</dbReference>
<accession>A0ACD5XCW7</accession>
<evidence type="ECO:0000313" key="2">
    <source>
        <dbReference type="Proteomes" id="UP001732700"/>
    </source>
</evidence>
<organism evidence="1 2">
    <name type="scientific">Avena sativa</name>
    <name type="common">Oat</name>
    <dbReference type="NCBI Taxonomy" id="4498"/>
    <lineage>
        <taxon>Eukaryota</taxon>
        <taxon>Viridiplantae</taxon>
        <taxon>Streptophyta</taxon>
        <taxon>Embryophyta</taxon>
        <taxon>Tracheophyta</taxon>
        <taxon>Spermatophyta</taxon>
        <taxon>Magnoliopsida</taxon>
        <taxon>Liliopsida</taxon>
        <taxon>Poales</taxon>
        <taxon>Poaceae</taxon>
        <taxon>BOP clade</taxon>
        <taxon>Pooideae</taxon>
        <taxon>Poodae</taxon>
        <taxon>Poeae</taxon>
        <taxon>Poeae Chloroplast Group 1 (Aveneae type)</taxon>
        <taxon>Aveninae</taxon>
        <taxon>Avena</taxon>
    </lineage>
</organism>
<reference evidence="1" key="2">
    <citation type="submission" date="2025-09" db="UniProtKB">
        <authorList>
            <consortium name="EnsemblPlants"/>
        </authorList>
    </citation>
    <scope>IDENTIFICATION</scope>
</reference>
<evidence type="ECO:0000313" key="1">
    <source>
        <dbReference type="EnsemblPlants" id="AVESA.00010b.r2.4DG0773830.1.CDS.1"/>
    </source>
</evidence>
<protein>
    <submittedName>
        <fullName evidence="1">Uncharacterized protein</fullName>
    </submittedName>
</protein>
<keyword evidence="2" id="KW-1185">Reference proteome</keyword>
<name>A0ACD5XCW7_AVESA</name>